<evidence type="ECO:0000256" key="8">
    <source>
        <dbReference type="ARBA" id="ARBA00022723"/>
    </source>
</evidence>
<evidence type="ECO:0000313" key="14">
    <source>
        <dbReference type="EMBL" id="KAF4957518.1"/>
    </source>
</evidence>
<dbReference type="SUPFAM" id="SSF53271">
    <property type="entry name" value="PRTase-like"/>
    <property type="match status" value="1"/>
</dbReference>
<dbReference type="SUPFAM" id="SSF56176">
    <property type="entry name" value="FAD-binding/transporter-associated domain-like"/>
    <property type="match status" value="1"/>
</dbReference>
<comment type="caution">
    <text evidence="14">The sequence shown here is derived from an EMBL/GenBank/DDBJ whole genome shotgun (WGS) entry which is preliminary data.</text>
</comment>
<dbReference type="Pfam" id="PF05153">
    <property type="entry name" value="MIOX"/>
    <property type="match status" value="1"/>
</dbReference>
<keyword evidence="7" id="KW-0285">Flavoprotein</keyword>
<dbReference type="GO" id="GO:0006695">
    <property type="term" value="P:cholesterol biosynthetic process"/>
    <property type="evidence" value="ECO:0007669"/>
    <property type="project" value="InterPro"/>
</dbReference>
<comment type="pathway">
    <text evidence="2">Polyol metabolism; myo-inositol degradation into D-glucuronate; D-glucuronate from myo-inositol: step 1/1.</text>
</comment>
<dbReference type="InterPro" id="IPR029063">
    <property type="entry name" value="SAM-dependent_MTases_sf"/>
</dbReference>
<dbReference type="EC" id="1.13.99.1" evidence="5"/>
<keyword evidence="6" id="KW-0963">Cytoplasm</keyword>
<dbReference type="InterPro" id="IPR006094">
    <property type="entry name" value="Oxid_FAD_bind_N"/>
</dbReference>
<dbReference type="InterPro" id="IPR016166">
    <property type="entry name" value="FAD-bd_PCMH"/>
</dbReference>
<protein>
    <recommendedName>
        <fullName evidence="5">inositol oxygenase</fullName>
        <ecNumber evidence="5">1.13.99.1</ecNumber>
    </recommendedName>
</protein>
<dbReference type="Pfam" id="PF00156">
    <property type="entry name" value="Pribosyltran"/>
    <property type="match status" value="1"/>
</dbReference>
<dbReference type="InterPro" id="IPR050416">
    <property type="entry name" value="FAD-linked_Oxidoreductase"/>
</dbReference>
<evidence type="ECO:0000256" key="2">
    <source>
        <dbReference type="ARBA" id="ARBA00005167"/>
    </source>
</evidence>
<evidence type="ECO:0000256" key="5">
    <source>
        <dbReference type="ARBA" id="ARBA00011919"/>
    </source>
</evidence>
<dbReference type="InterPro" id="IPR057678">
    <property type="entry name" value="DUF7918"/>
</dbReference>
<dbReference type="Pfam" id="PF01565">
    <property type="entry name" value="FAD_binding_4"/>
    <property type="match status" value="1"/>
</dbReference>
<dbReference type="UniPathway" id="UPA00057">
    <property type="reaction ID" value="UER00099"/>
</dbReference>
<gene>
    <name evidence="14" type="ORF">FGADI_3064</name>
</gene>
<comment type="cofactor">
    <cofactor evidence="12">
        <name>Fe cation</name>
        <dbReference type="ChEBI" id="CHEBI:24875"/>
    </cofactor>
    <text evidence="12">Binds 2 iron ions per subunit.</text>
</comment>
<accession>A0A8H4TGL5</accession>
<keyword evidence="11 12" id="KW-0408">Iron</keyword>
<evidence type="ECO:0000256" key="9">
    <source>
        <dbReference type="ARBA" id="ARBA00022827"/>
    </source>
</evidence>
<comment type="similarity">
    <text evidence="3">Belongs to the myo-inositol oxygenase family.</text>
</comment>
<feature type="domain" description="FAD-binding PCMH-type" evidence="13">
    <location>
        <begin position="314"/>
        <end position="506"/>
    </location>
</feature>
<dbReference type="InterPro" id="IPR016169">
    <property type="entry name" value="FAD-bd_PCMH_sub2"/>
</dbReference>
<dbReference type="Gene3D" id="3.40.50.150">
    <property type="entry name" value="Vaccinia Virus protein VP39"/>
    <property type="match status" value="1"/>
</dbReference>
<reference evidence="14" key="1">
    <citation type="journal article" date="2020" name="BMC Genomics">
        <title>Correction to: Identification and distribution of gene clusters required for synthesis of sphingolipid metabolism inhibitors in diverse species of the filamentous fungus Fusarium.</title>
        <authorList>
            <person name="Kim H.S."/>
            <person name="Lohmar J.M."/>
            <person name="Busman M."/>
            <person name="Brown D.W."/>
            <person name="Naumann T.A."/>
            <person name="Divon H.H."/>
            <person name="Lysoe E."/>
            <person name="Uhlig S."/>
            <person name="Proctor R.H."/>
        </authorList>
    </citation>
    <scope>NUCLEOTIDE SEQUENCE</scope>
    <source>
        <strain evidence="14">NRRL 45417</strain>
    </source>
</reference>
<dbReference type="InterPro" id="IPR005919">
    <property type="entry name" value="Pmev_kin_anim"/>
</dbReference>
<sequence length="1543" mass="169643">MATLDTLKQTLRQAARATASCATQPLSHAQYSAGFEVLMQGSGYMTYQNFIVPQLSSLLDRLLNSRIHISVLEIGPGPKSVVGYLPYHIRLKVRRYVAFEPNDVFATRLDDWFQPTSGTEPPLPCLERRPDIHQMPFAPYNDNKNTRSGTSIGTSDCGKFDVVLFCHSMYGMKPKRSFIEQALKLLEDHPGPGIVVVFHRDGTLNLDGLVCHHTASFPTGIVRVATDEETLDRFTSFIAGFSLRDAKMDEAIRGEWRELCHALGRREKVQPDHLLFSSPDFMATFTKHAIALPDLMAQMPLVNKSRRIKNQEARLHRPASIVRPTQIQHIQQCVKWALEQNVGLTVIGGSHSGQCLWPNVVAIDMSAFDQVHTVTAGREGGEPNFDSTSLVVAEAGCNTGDIIRKTMAVGLTVPLGARPSVGSGLWLQGGIGHLARLHGLACDAIVGAVMVSVASGQVLYVGRVPRRYRPAGSMQSEVESDTLWALKGAGTNFGIVVSVVFETHAARTYSVRNWSIPLKDVHEAQLKLHEFDQCIRTLSRHCSADAYLYSDNAQIHLGMTLIESATTKVVSQSHTLIGTVLGPEDNLETVDGVGLFETEMYVSGMHGGHSGGKTSSFKRCLFLKQIGAVDIADVLVAAIETRPSPLCYLHLLQGGGALSDVADDATAFGCRDWDFACVITAVWPHDQDGTEVALGAVKWVYNIARDLLPLSSGAYGADLGPDPRDTALAAKAFGPNGPRLAWLKQNLDPHNVLAYTCPLPKPRMKQKLIILVTGESGVGKDYCADIWVSMFTRCAHKHCKARKASISDATKREYAAATGADLDALLGDRAYKEQHRPALTAFFKEQMRQQPRLPEKHFLNVVSDAADMDVLVITGMRDEAPTATLSHLVPNSKLLDIRVTASAKTRQARRNCHVNDNDRHDHDCKNDNRCSNGSNCKSNSTTLDYRYSLVFHNEATGDDVVRSFGNKYLLPLLHKDLERLASMVVPVSDFPRPGIEFRHVLNIAQRQGGLALCTSLLRAQFKGDWGKVGAVACCEAGGFVYASALAQQVDVPLALIREAGKIPPPTVSVKKPSSHISGSESNDLGGKRIEISQDLIPRGASVVVIDDVLATGKTLCAVLQLLAEAGISNEKISIMVVAEFPVHHGRELLYYHGYGGIIKECLNNANIDVTRLGIDPVIFYPDSDDEVTEVQPATQPLIYDREPFRNHDLRKLMLFFPELETQGQWDVVGDTFPVGCAFSDKIIYPLIEKKAMAEDVEKLRKQIADSPPLVERDAEVVVRIAVDISAVWLTTNEERSRFRIAAAMDKAGWRSHNLKRYRGLSRAQSTMLIQCRTEGTMAIHPDVPGLSVTVEVNYSPLPERERPIEETRPSYVAHGTPYVERSIECSLGSKYAVAMTLTSSYAFPDDHDLLILRLYLDDSSSHFRTLMVSKASIPELGPDEKHVEYLKFRDHRGTGGQVHRTFLIFSNVSSAEGGAPNEIAANLERLKSMGTIRAKAMTAKDEGKEMLQEQPPPRDFASLEVFGKALIQSGQDVAVRTSLPLSK</sequence>
<proteinExistence type="inferred from homology"/>
<dbReference type="InterPro" id="IPR027417">
    <property type="entry name" value="P-loop_NTPase"/>
</dbReference>
<dbReference type="GO" id="GO:0005506">
    <property type="term" value="F:iron ion binding"/>
    <property type="evidence" value="ECO:0007669"/>
    <property type="project" value="InterPro"/>
</dbReference>
<dbReference type="Gene3D" id="3.40.462.20">
    <property type="match status" value="1"/>
</dbReference>
<dbReference type="Gene3D" id="3.30.465.10">
    <property type="match status" value="1"/>
</dbReference>
<dbReference type="InterPro" id="IPR000836">
    <property type="entry name" value="PRTase_dom"/>
</dbReference>
<dbReference type="InterPro" id="IPR007828">
    <property type="entry name" value="Inositol_oxygenase"/>
</dbReference>
<name>A0A8H4TGL5_9HYPO</name>
<dbReference type="GO" id="GO:0019287">
    <property type="term" value="P:isopentenyl diphosphate biosynthetic process, mevalonate pathway"/>
    <property type="evidence" value="ECO:0007669"/>
    <property type="project" value="UniProtKB-UniPathway"/>
</dbReference>
<dbReference type="GO" id="GO:0050113">
    <property type="term" value="F:inositol oxygenase activity"/>
    <property type="evidence" value="ECO:0007669"/>
    <property type="project" value="UniProtKB-EC"/>
</dbReference>
<keyword evidence="10" id="KW-0560">Oxidoreductase</keyword>
<feature type="binding site" evidence="12">
    <location>
        <position position="1207"/>
    </location>
    <ligand>
        <name>Fe cation</name>
        <dbReference type="ChEBI" id="CHEBI:24875"/>
        <label>1</label>
    </ligand>
</feature>
<dbReference type="OrthoDB" id="363185at2759"/>
<dbReference type="InterPro" id="IPR036318">
    <property type="entry name" value="FAD-bd_PCMH-like_sf"/>
</dbReference>
<dbReference type="SUPFAM" id="SSF53335">
    <property type="entry name" value="S-adenosyl-L-methionine-dependent methyltransferases"/>
    <property type="match status" value="1"/>
</dbReference>
<keyword evidence="15" id="KW-1185">Reference proteome</keyword>
<dbReference type="EMBL" id="JABFAI010000067">
    <property type="protein sequence ID" value="KAF4957518.1"/>
    <property type="molecule type" value="Genomic_DNA"/>
</dbReference>
<keyword evidence="8 12" id="KW-0479">Metal-binding</keyword>
<dbReference type="SUPFAM" id="SSF109604">
    <property type="entry name" value="HD-domain/PDEase-like"/>
    <property type="match status" value="1"/>
</dbReference>
<comment type="subcellular location">
    <subcellularLocation>
        <location evidence="1">Cytoplasm</location>
    </subcellularLocation>
</comment>
<dbReference type="PROSITE" id="PS51387">
    <property type="entry name" value="FAD_PCMH"/>
    <property type="match status" value="1"/>
</dbReference>
<organism evidence="14 15">
    <name type="scientific">Fusarium gaditjirri</name>
    <dbReference type="NCBI Taxonomy" id="282569"/>
    <lineage>
        <taxon>Eukaryota</taxon>
        <taxon>Fungi</taxon>
        <taxon>Dikarya</taxon>
        <taxon>Ascomycota</taxon>
        <taxon>Pezizomycotina</taxon>
        <taxon>Sordariomycetes</taxon>
        <taxon>Hypocreomycetidae</taxon>
        <taxon>Hypocreales</taxon>
        <taxon>Nectriaceae</taxon>
        <taxon>Fusarium</taxon>
        <taxon>Fusarium nisikadoi species complex</taxon>
    </lineage>
</organism>
<comment type="similarity">
    <text evidence="4">Belongs to the oxygen-dependent FAD-linked oxidoreductase family.</text>
</comment>
<evidence type="ECO:0000256" key="7">
    <source>
        <dbReference type="ARBA" id="ARBA00022630"/>
    </source>
</evidence>
<evidence type="ECO:0000256" key="4">
    <source>
        <dbReference type="ARBA" id="ARBA00005466"/>
    </source>
</evidence>
<keyword evidence="9" id="KW-0274">FAD</keyword>
<evidence type="ECO:0000313" key="15">
    <source>
        <dbReference type="Proteomes" id="UP000604273"/>
    </source>
</evidence>
<dbReference type="CDD" id="cd06223">
    <property type="entry name" value="PRTases_typeI"/>
    <property type="match status" value="1"/>
</dbReference>
<dbReference type="GO" id="GO:0005737">
    <property type="term" value="C:cytoplasm"/>
    <property type="evidence" value="ECO:0007669"/>
    <property type="project" value="UniProtKB-SubCell"/>
</dbReference>
<dbReference type="Pfam" id="PF25534">
    <property type="entry name" value="DUF7918"/>
    <property type="match status" value="1"/>
</dbReference>
<evidence type="ECO:0000259" key="13">
    <source>
        <dbReference type="PROSITE" id="PS51387"/>
    </source>
</evidence>
<evidence type="ECO:0000256" key="1">
    <source>
        <dbReference type="ARBA" id="ARBA00004496"/>
    </source>
</evidence>
<dbReference type="UniPathway" id="UPA00111">
    <property type="reaction ID" value="UER00527"/>
</dbReference>
<evidence type="ECO:0000256" key="3">
    <source>
        <dbReference type="ARBA" id="ARBA00005286"/>
    </source>
</evidence>
<evidence type="ECO:0000256" key="10">
    <source>
        <dbReference type="ARBA" id="ARBA00023002"/>
    </source>
</evidence>
<feature type="binding site" evidence="12">
    <location>
        <position position="1208"/>
    </location>
    <ligand>
        <name>Fe cation</name>
        <dbReference type="ChEBI" id="CHEBI:24875"/>
        <label>1</label>
    </ligand>
</feature>
<dbReference type="GO" id="GO:0004631">
    <property type="term" value="F:phosphomevalonate kinase activity"/>
    <property type="evidence" value="ECO:0007669"/>
    <property type="project" value="InterPro"/>
</dbReference>
<dbReference type="Gene3D" id="3.40.50.2020">
    <property type="match status" value="1"/>
</dbReference>
<dbReference type="PANTHER" id="PTHR42973:SF25">
    <property type="entry name" value="PHOSPHOMEVALONATE KINASE"/>
    <property type="match status" value="1"/>
</dbReference>
<dbReference type="PANTHER" id="PTHR42973">
    <property type="entry name" value="BINDING OXIDOREDUCTASE, PUTATIVE (AFU_ORTHOLOGUE AFUA_1G17690)-RELATED"/>
    <property type="match status" value="1"/>
</dbReference>
<dbReference type="GO" id="GO:0019310">
    <property type="term" value="P:inositol catabolic process"/>
    <property type="evidence" value="ECO:0007669"/>
    <property type="project" value="InterPro"/>
</dbReference>
<evidence type="ECO:0000256" key="11">
    <source>
        <dbReference type="ARBA" id="ARBA00023004"/>
    </source>
</evidence>
<dbReference type="Pfam" id="PF04275">
    <property type="entry name" value="P-mevalo_kinase"/>
    <property type="match status" value="1"/>
</dbReference>
<dbReference type="Proteomes" id="UP000604273">
    <property type="component" value="Unassembled WGS sequence"/>
</dbReference>
<evidence type="ECO:0000256" key="12">
    <source>
        <dbReference type="PIRSR" id="PIRSR607828-2"/>
    </source>
</evidence>
<dbReference type="InterPro" id="IPR029057">
    <property type="entry name" value="PRTase-like"/>
</dbReference>
<dbReference type="Gene3D" id="3.40.50.300">
    <property type="entry name" value="P-loop containing nucleotide triphosphate hydrolases"/>
    <property type="match status" value="1"/>
</dbReference>
<dbReference type="GO" id="GO:0071949">
    <property type="term" value="F:FAD binding"/>
    <property type="evidence" value="ECO:0007669"/>
    <property type="project" value="InterPro"/>
</dbReference>
<evidence type="ECO:0000256" key="6">
    <source>
        <dbReference type="ARBA" id="ARBA00022490"/>
    </source>
</evidence>
<reference evidence="14" key="2">
    <citation type="submission" date="2020-05" db="EMBL/GenBank/DDBJ databases">
        <authorList>
            <person name="Kim H.-S."/>
            <person name="Proctor R.H."/>
            <person name="Brown D.W."/>
        </authorList>
    </citation>
    <scope>NUCLEOTIDE SEQUENCE</scope>
    <source>
        <strain evidence="14">NRRL 45417</strain>
    </source>
</reference>